<dbReference type="Pfam" id="PF01764">
    <property type="entry name" value="Lipase_3"/>
    <property type="match status" value="1"/>
</dbReference>
<organism evidence="2 3">
    <name type="scientific">Marinobacter lacisalsi</name>
    <dbReference type="NCBI Taxonomy" id="475979"/>
    <lineage>
        <taxon>Bacteria</taxon>
        <taxon>Pseudomonadati</taxon>
        <taxon>Pseudomonadota</taxon>
        <taxon>Gammaproteobacteria</taxon>
        <taxon>Pseudomonadales</taxon>
        <taxon>Marinobacteraceae</taxon>
        <taxon>Marinobacter</taxon>
    </lineage>
</organism>
<feature type="domain" description="Fungal lipase-type" evidence="1">
    <location>
        <begin position="82"/>
        <end position="211"/>
    </location>
</feature>
<keyword evidence="2" id="KW-0378">Hydrolase</keyword>
<dbReference type="EMBL" id="JBHSDI010000061">
    <property type="protein sequence ID" value="MFC4260861.1"/>
    <property type="molecule type" value="Genomic_DNA"/>
</dbReference>
<evidence type="ECO:0000259" key="1">
    <source>
        <dbReference type="Pfam" id="PF01764"/>
    </source>
</evidence>
<dbReference type="RefSeq" id="WP_379889809.1">
    <property type="nucleotide sequence ID" value="NZ_JBHSDI010000061.1"/>
</dbReference>
<dbReference type="PANTHER" id="PTHR45856:SF24">
    <property type="entry name" value="FUNGAL LIPASE-LIKE DOMAIN-CONTAINING PROTEIN"/>
    <property type="match status" value="1"/>
</dbReference>
<dbReference type="InterPro" id="IPR002921">
    <property type="entry name" value="Fungal_lipase-type"/>
</dbReference>
<accession>A0ABV8QMD7</accession>
<comment type="caution">
    <text evidence="2">The sequence shown here is derived from an EMBL/GenBank/DDBJ whole genome shotgun (WGS) entry which is preliminary data.</text>
</comment>
<dbReference type="SUPFAM" id="SSF53474">
    <property type="entry name" value="alpha/beta-Hydrolases"/>
    <property type="match status" value="1"/>
</dbReference>
<evidence type="ECO:0000313" key="3">
    <source>
        <dbReference type="Proteomes" id="UP001595798"/>
    </source>
</evidence>
<reference evidence="3" key="1">
    <citation type="journal article" date="2019" name="Int. J. Syst. Evol. Microbiol.">
        <title>The Global Catalogue of Microorganisms (GCM) 10K type strain sequencing project: providing services to taxonomists for standard genome sequencing and annotation.</title>
        <authorList>
            <consortium name="The Broad Institute Genomics Platform"/>
            <consortium name="The Broad Institute Genome Sequencing Center for Infectious Disease"/>
            <person name="Wu L."/>
            <person name="Ma J."/>
        </authorList>
    </citation>
    <scope>NUCLEOTIDE SEQUENCE [LARGE SCALE GENOMIC DNA]</scope>
    <source>
        <strain evidence="3">CECT 7297</strain>
    </source>
</reference>
<dbReference type="EC" id="3.1.1.-" evidence="2"/>
<dbReference type="PANTHER" id="PTHR45856">
    <property type="entry name" value="ALPHA/BETA-HYDROLASES SUPERFAMILY PROTEIN"/>
    <property type="match status" value="1"/>
</dbReference>
<sequence length="389" mass="42683">MTPISPRMASEFAETVYDVIEPGSEGIVRVNTYGMEFPDFFDVNLSGGPVIGQSGGVFGLFRKATGFAFVAHGKGRFQGHHVIAIRGTRSINDWMTNGNIGFSSSVGGSYVHTGFNETFESMKAPLEKLVSPLFTGQNIQGIHCVGHSLGGALAALTAEWIRHRYRKKVQLYTFGAPRVGMKGFATQSSFGESKIFRCTHGADPVPMVPLWPFMHAPVDGIEYRLDGSSGLSKEAHIMGQDGEPGYRNTANSADWKMLHQKSTDFLNTPVRLDYERRHEATFSNYWAEKLAAALVTLLKDAGYYSAVLAQAAISTSLTFYDLLARTLEDIAKASTSFADQTRGLLGHMLAFAKATVTSVIDLTFRFIRWVFDQTTGALYSAVRQAVERT</sequence>
<dbReference type="InterPro" id="IPR029058">
    <property type="entry name" value="AB_hydrolase_fold"/>
</dbReference>
<dbReference type="CDD" id="cd00519">
    <property type="entry name" value="Lipase_3"/>
    <property type="match status" value="1"/>
</dbReference>
<dbReference type="Gene3D" id="3.40.50.1820">
    <property type="entry name" value="alpha/beta hydrolase"/>
    <property type="match status" value="1"/>
</dbReference>
<name>A0ABV8QMD7_9GAMM</name>
<evidence type="ECO:0000313" key="2">
    <source>
        <dbReference type="EMBL" id="MFC4260861.1"/>
    </source>
</evidence>
<keyword evidence="3" id="KW-1185">Reference proteome</keyword>
<dbReference type="GO" id="GO:0016787">
    <property type="term" value="F:hydrolase activity"/>
    <property type="evidence" value="ECO:0007669"/>
    <property type="project" value="UniProtKB-KW"/>
</dbReference>
<dbReference type="InterPro" id="IPR051218">
    <property type="entry name" value="Sec_MonoDiacylglyc_Lipase"/>
</dbReference>
<proteinExistence type="predicted"/>
<gene>
    <name evidence="2" type="ORF">ACFOZ5_17725</name>
</gene>
<dbReference type="Proteomes" id="UP001595798">
    <property type="component" value="Unassembled WGS sequence"/>
</dbReference>
<protein>
    <submittedName>
        <fullName evidence="2">Lipase family protein</fullName>
        <ecNumber evidence="2">3.1.1.-</ecNumber>
    </submittedName>
</protein>